<keyword evidence="2" id="KW-1185">Reference proteome</keyword>
<name>A0A0D9V0S1_9ORYZ</name>
<sequence length="75" mass="8407">MAKVLLEFRALLGRKMLLLKDSNTEDSRSKAIIIGSTVWMFFDDASVRSLPRDPTLPAELHVGCLQSSSSQLNYH</sequence>
<accession>A0A0D9V0S1</accession>
<reference evidence="1" key="3">
    <citation type="submission" date="2015-04" db="UniProtKB">
        <authorList>
            <consortium name="EnsemblPlants"/>
        </authorList>
    </citation>
    <scope>IDENTIFICATION</scope>
</reference>
<evidence type="ECO:0000313" key="2">
    <source>
        <dbReference type="Proteomes" id="UP000032180"/>
    </source>
</evidence>
<dbReference type="AlphaFoldDB" id="A0A0D9V0S1"/>
<reference evidence="2" key="2">
    <citation type="submission" date="2013-12" db="EMBL/GenBank/DDBJ databases">
        <authorList>
            <person name="Yu Y."/>
            <person name="Lee S."/>
            <person name="de Baynast K."/>
            <person name="Wissotski M."/>
            <person name="Liu L."/>
            <person name="Talag J."/>
            <person name="Goicoechea J."/>
            <person name="Angelova A."/>
            <person name="Jetty R."/>
            <person name="Kudrna D."/>
            <person name="Golser W."/>
            <person name="Rivera L."/>
            <person name="Zhang J."/>
            <person name="Wing R."/>
        </authorList>
    </citation>
    <scope>NUCLEOTIDE SEQUENCE</scope>
</reference>
<dbReference type="EnsemblPlants" id="LPERR01G13520.4">
    <property type="protein sequence ID" value="LPERR01G13520.4"/>
    <property type="gene ID" value="LPERR01G13520"/>
</dbReference>
<protein>
    <submittedName>
        <fullName evidence="1">Uncharacterized protein</fullName>
    </submittedName>
</protein>
<reference evidence="1 2" key="1">
    <citation type="submission" date="2012-08" db="EMBL/GenBank/DDBJ databases">
        <title>Oryza genome evolution.</title>
        <authorList>
            <person name="Wing R.A."/>
        </authorList>
    </citation>
    <scope>NUCLEOTIDE SEQUENCE</scope>
</reference>
<dbReference type="Proteomes" id="UP000032180">
    <property type="component" value="Chromosome 1"/>
</dbReference>
<proteinExistence type="predicted"/>
<dbReference type="HOGENOM" id="CLU_2674648_0_0_1"/>
<organism evidence="1 2">
    <name type="scientific">Leersia perrieri</name>
    <dbReference type="NCBI Taxonomy" id="77586"/>
    <lineage>
        <taxon>Eukaryota</taxon>
        <taxon>Viridiplantae</taxon>
        <taxon>Streptophyta</taxon>
        <taxon>Embryophyta</taxon>
        <taxon>Tracheophyta</taxon>
        <taxon>Spermatophyta</taxon>
        <taxon>Magnoliopsida</taxon>
        <taxon>Liliopsida</taxon>
        <taxon>Poales</taxon>
        <taxon>Poaceae</taxon>
        <taxon>BOP clade</taxon>
        <taxon>Oryzoideae</taxon>
        <taxon>Oryzeae</taxon>
        <taxon>Oryzinae</taxon>
        <taxon>Leersia</taxon>
    </lineage>
</organism>
<evidence type="ECO:0000313" key="1">
    <source>
        <dbReference type="EnsemblPlants" id="LPERR01G13520.4"/>
    </source>
</evidence>
<dbReference type="Gramene" id="LPERR01G13520.4">
    <property type="protein sequence ID" value="LPERR01G13520.4"/>
    <property type="gene ID" value="LPERR01G13520"/>
</dbReference>